<dbReference type="EMBL" id="JAVIZX010000001">
    <property type="protein sequence ID" value="MDR6216424.1"/>
    <property type="molecule type" value="Genomic_DNA"/>
</dbReference>
<accession>A0ABU1IGS1</accession>
<keyword evidence="3" id="KW-1185">Reference proteome</keyword>
<evidence type="ECO:0000256" key="1">
    <source>
        <dbReference type="SAM" id="MobiDB-lite"/>
    </source>
</evidence>
<proteinExistence type="predicted"/>
<dbReference type="RefSeq" id="WP_309831822.1">
    <property type="nucleotide sequence ID" value="NZ_JAVIZX010000001.1"/>
</dbReference>
<dbReference type="Proteomes" id="UP001267710">
    <property type="component" value="Unassembled WGS sequence"/>
</dbReference>
<comment type="caution">
    <text evidence="2">The sequence shown here is derived from an EMBL/GenBank/DDBJ whole genome shotgun (WGS) entry which is preliminary data.</text>
</comment>
<feature type="region of interest" description="Disordered" evidence="1">
    <location>
        <begin position="162"/>
        <end position="182"/>
    </location>
</feature>
<evidence type="ECO:0000313" key="3">
    <source>
        <dbReference type="Proteomes" id="UP001267710"/>
    </source>
</evidence>
<protein>
    <submittedName>
        <fullName evidence="2">Uncharacterized protein</fullName>
    </submittedName>
</protein>
<reference evidence="2 3" key="1">
    <citation type="submission" date="2023-08" db="EMBL/GenBank/DDBJ databases">
        <title>Functional and genomic diversity of the sorghum phyllosphere microbiome.</title>
        <authorList>
            <person name="Shade A."/>
        </authorList>
    </citation>
    <scope>NUCLEOTIDE SEQUENCE [LARGE SCALE GENOMIC DNA]</scope>
    <source>
        <strain evidence="2 3">SORGH_AS_0335</strain>
    </source>
</reference>
<evidence type="ECO:0000313" key="2">
    <source>
        <dbReference type="EMBL" id="MDR6216424.1"/>
    </source>
</evidence>
<organism evidence="2 3">
    <name type="scientific">Paracidovorax wautersii</name>
    <dbReference type="NCBI Taxonomy" id="1177982"/>
    <lineage>
        <taxon>Bacteria</taxon>
        <taxon>Pseudomonadati</taxon>
        <taxon>Pseudomonadota</taxon>
        <taxon>Betaproteobacteria</taxon>
        <taxon>Burkholderiales</taxon>
        <taxon>Comamonadaceae</taxon>
        <taxon>Paracidovorax</taxon>
    </lineage>
</organism>
<sequence length="211" mass="21946">MPPDPSVSSAAPVRHGLARPVTAAPQALHVAIVGADEAACRALAQALDAWAARREGQASLPVTWHAQTPLQRLAQQVGAAARFGDDAHQAALACAADHRAAYEWTLLLGHEDAAPSRADDFLRTALTRAAVPFQVLYGPPAARFSQAAAAIARQTAQRGAAAAAPALSADPPPPPAAAAADSPQRLRAWGCEKCSDPACEHALFQRLLQSR</sequence>
<gene>
    <name evidence="2" type="ORF">QE399_004113</name>
</gene>
<name>A0ABU1IGS1_9BURK</name>